<evidence type="ECO:0000313" key="2">
    <source>
        <dbReference type="EMBL" id="KAA8908998.1"/>
    </source>
</evidence>
<evidence type="ECO:0000313" key="3">
    <source>
        <dbReference type="Proteomes" id="UP000326924"/>
    </source>
</evidence>
<proteinExistence type="predicted"/>
<name>A0A5J5F047_9PEZI</name>
<evidence type="ECO:0000256" key="1">
    <source>
        <dbReference type="SAM" id="MobiDB-lite"/>
    </source>
</evidence>
<gene>
    <name evidence="2" type="ORF">FN846DRAFT_1020796</name>
</gene>
<organism evidence="2 3">
    <name type="scientific">Sphaerosporella brunnea</name>
    <dbReference type="NCBI Taxonomy" id="1250544"/>
    <lineage>
        <taxon>Eukaryota</taxon>
        <taxon>Fungi</taxon>
        <taxon>Dikarya</taxon>
        <taxon>Ascomycota</taxon>
        <taxon>Pezizomycotina</taxon>
        <taxon>Pezizomycetes</taxon>
        <taxon>Pezizales</taxon>
        <taxon>Pyronemataceae</taxon>
        <taxon>Sphaerosporella</taxon>
    </lineage>
</organism>
<dbReference type="AlphaFoldDB" id="A0A5J5F047"/>
<dbReference type="InParanoid" id="A0A5J5F047"/>
<dbReference type="Proteomes" id="UP000326924">
    <property type="component" value="Unassembled WGS sequence"/>
</dbReference>
<protein>
    <submittedName>
        <fullName evidence="2">Uncharacterized protein</fullName>
    </submittedName>
</protein>
<reference evidence="2 3" key="1">
    <citation type="submission" date="2019-09" db="EMBL/GenBank/DDBJ databases">
        <title>Draft genome of the ectomycorrhizal ascomycete Sphaerosporella brunnea.</title>
        <authorList>
            <consortium name="DOE Joint Genome Institute"/>
            <person name="Benucci G.M."/>
            <person name="Marozzi G."/>
            <person name="Antonielli L."/>
            <person name="Sanchez S."/>
            <person name="Marco P."/>
            <person name="Wang X."/>
            <person name="Falini L.B."/>
            <person name="Barry K."/>
            <person name="Haridas S."/>
            <person name="Lipzen A."/>
            <person name="Labutti K."/>
            <person name="Grigoriev I.V."/>
            <person name="Murat C."/>
            <person name="Martin F."/>
            <person name="Albertini E."/>
            <person name="Donnini D."/>
            <person name="Bonito G."/>
        </authorList>
    </citation>
    <scope>NUCLEOTIDE SEQUENCE [LARGE SCALE GENOMIC DNA]</scope>
    <source>
        <strain evidence="2 3">Sb_GMNB300</strain>
    </source>
</reference>
<accession>A0A5J5F047</accession>
<sequence>MGLVQPADVVINKPFKHNLSRLPMVPGFQLLGRDVSYSSKPLPTVSNPGEKINDCSILSTVCPLPQHQIWTPHGSCDRELSVKDIPKEDLVIGDWNEEPEQETDDDAAAVEFVWSDDFDQLEQPALVLAAAPPGQQPKTNPLWDVPARAHAFGELQVSKSVGDSAPQRKPASKKSNYRCLSPDDDLWNLPAHAHATDKIPTPNTSTAFW</sequence>
<keyword evidence="3" id="KW-1185">Reference proteome</keyword>
<dbReference type="EMBL" id="VXIS01000062">
    <property type="protein sequence ID" value="KAA8908998.1"/>
    <property type="molecule type" value="Genomic_DNA"/>
</dbReference>
<feature type="region of interest" description="Disordered" evidence="1">
    <location>
        <begin position="159"/>
        <end position="180"/>
    </location>
</feature>
<comment type="caution">
    <text evidence="2">The sequence shown here is derived from an EMBL/GenBank/DDBJ whole genome shotgun (WGS) entry which is preliminary data.</text>
</comment>